<keyword evidence="5" id="KW-1185">Reference proteome</keyword>
<dbReference type="Pfam" id="PF13581">
    <property type="entry name" value="HATPase_c_2"/>
    <property type="match status" value="1"/>
</dbReference>
<dbReference type="Gene3D" id="3.30.565.10">
    <property type="entry name" value="Histidine kinase-like ATPase, C-terminal domain"/>
    <property type="match status" value="1"/>
</dbReference>
<comment type="caution">
    <text evidence="4">The sequence shown here is derived from an EMBL/GenBank/DDBJ whole genome shotgun (WGS) entry which is preliminary data.</text>
</comment>
<keyword evidence="1" id="KW-0418">Kinase</keyword>
<keyword evidence="4" id="KW-0067">ATP-binding</keyword>
<dbReference type="Proteomes" id="UP001551482">
    <property type="component" value="Unassembled WGS sequence"/>
</dbReference>
<dbReference type="GO" id="GO:0005524">
    <property type="term" value="F:ATP binding"/>
    <property type="evidence" value="ECO:0007669"/>
    <property type="project" value="UniProtKB-KW"/>
</dbReference>
<dbReference type="SUPFAM" id="SSF55874">
    <property type="entry name" value="ATPase domain of HSP90 chaperone/DNA topoisomerase II/histidine kinase"/>
    <property type="match status" value="1"/>
</dbReference>
<reference evidence="4 5" key="1">
    <citation type="submission" date="2024-06" db="EMBL/GenBank/DDBJ databases">
        <title>The Natural Products Discovery Center: Release of the First 8490 Sequenced Strains for Exploring Actinobacteria Biosynthetic Diversity.</title>
        <authorList>
            <person name="Kalkreuter E."/>
            <person name="Kautsar S.A."/>
            <person name="Yang D."/>
            <person name="Bader C.D."/>
            <person name="Teijaro C.N."/>
            <person name="Fluegel L."/>
            <person name="Davis C.M."/>
            <person name="Simpson J.R."/>
            <person name="Lauterbach L."/>
            <person name="Steele A.D."/>
            <person name="Gui C."/>
            <person name="Meng S."/>
            <person name="Li G."/>
            <person name="Viehrig K."/>
            <person name="Ye F."/>
            <person name="Su P."/>
            <person name="Kiefer A.F."/>
            <person name="Nichols A."/>
            <person name="Cepeda A.J."/>
            <person name="Yan W."/>
            <person name="Fan B."/>
            <person name="Jiang Y."/>
            <person name="Adhikari A."/>
            <person name="Zheng C.-J."/>
            <person name="Schuster L."/>
            <person name="Cowan T.M."/>
            <person name="Smanski M.J."/>
            <person name="Chevrette M.G."/>
            <person name="De Carvalho L.P.S."/>
            <person name="Shen B."/>
        </authorList>
    </citation>
    <scope>NUCLEOTIDE SEQUENCE [LARGE SCALE GENOMIC DNA]</scope>
    <source>
        <strain evidence="4 5">NPDC048946</strain>
    </source>
</reference>
<sequence length="191" mass="20634">MTVPGRPGSRRAAHRESAEARVRRSLETAVGGGPADLGPTPADPGSGYGSGHSPGPVLVRWTLPPVVAAVPEVRHRLRDVLRGWRIHHDLEDTLLLVATELVSNAVRHAAVLTERVRVTLALTQGRIRLDVTDDHPFRPRALMDTDEESEDGRGLLIVKLTVAEAHGVIDVLPSAGGKTIRVRVPLLRATR</sequence>
<evidence type="ECO:0000256" key="2">
    <source>
        <dbReference type="SAM" id="MobiDB-lite"/>
    </source>
</evidence>
<evidence type="ECO:0000259" key="3">
    <source>
        <dbReference type="Pfam" id="PF13581"/>
    </source>
</evidence>
<gene>
    <name evidence="4" type="ORF">AB0C36_27080</name>
</gene>
<dbReference type="InterPro" id="IPR036890">
    <property type="entry name" value="HATPase_C_sf"/>
</dbReference>
<proteinExistence type="predicted"/>
<feature type="region of interest" description="Disordered" evidence="2">
    <location>
        <begin position="1"/>
        <end position="51"/>
    </location>
</feature>
<protein>
    <submittedName>
        <fullName evidence="4">ATP-binding protein</fullName>
    </submittedName>
</protein>
<dbReference type="RefSeq" id="WP_358358673.1">
    <property type="nucleotide sequence ID" value="NZ_JBEZFP010000081.1"/>
</dbReference>
<feature type="domain" description="Histidine kinase/HSP90-like ATPase" evidence="3">
    <location>
        <begin position="67"/>
        <end position="181"/>
    </location>
</feature>
<evidence type="ECO:0000256" key="1">
    <source>
        <dbReference type="ARBA" id="ARBA00022527"/>
    </source>
</evidence>
<evidence type="ECO:0000313" key="4">
    <source>
        <dbReference type="EMBL" id="MEU8137168.1"/>
    </source>
</evidence>
<keyword evidence="4" id="KW-0547">Nucleotide-binding</keyword>
<dbReference type="InterPro" id="IPR050267">
    <property type="entry name" value="Anti-sigma-factor_SerPK"/>
</dbReference>
<dbReference type="EMBL" id="JBEZFP010000081">
    <property type="protein sequence ID" value="MEU8137168.1"/>
    <property type="molecule type" value="Genomic_DNA"/>
</dbReference>
<name>A0ABV3DN52_9ACTN</name>
<dbReference type="InterPro" id="IPR003594">
    <property type="entry name" value="HATPase_dom"/>
</dbReference>
<organism evidence="4 5">
    <name type="scientific">Streptodolium elevatio</name>
    <dbReference type="NCBI Taxonomy" id="3157996"/>
    <lineage>
        <taxon>Bacteria</taxon>
        <taxon>Bacillati</taxon>
        <taxon>Actinomycetota</taxon>
        <taxon>Actinomycetes</taxon>
        <taxon>Kitasatosporales</taxon>
        <taxon>Streptomycetaceae</taxon>
        <taxon>Streptodolium</taxon>
    </lineage>
</organism>
<dbReference type="PANTHER" id="PTHR35526:SF3">
    <property type="entry name" value="ANTI-SIGMA-F FACTOR RSBW"/>
    <property type="match status" value="1"/>
</dbReference>
<accession>A0ABV3DN52</accession>
<evidence type="ECO:0000313" key="5">
    <source>
        <dbReference type="Proteomes" id="UP001551482"/>
    </source>
</evidence>
<feature type="compositionally biased region" description="Basic and acidic residues" evidence="2">
    <location>
        <begin position="14"/>
        <end position="26"/>
    </location>
</feature>
<keyword evidence="1" id="KW-0723">Serine/threonine-protein kinase</keyword>
<dbReference type="CDD" id="cd16936">
    <property type="entry name" value="HATPase_RsbW-like"/>
    <property type="match status" value="1"/>
</dbReference>
<keyword evidence="1" id="KW-0808">Transferase</keyword>
<dbReference type="PANTHER" id="PTHR35526">
    <property type="entry name" value="ANTI-SIGMA-F FACTOR RSBW-RELATED"/>
    <property type="match status" value="1"/>
</dbReference>